<comment type="caution">
    <text evidence="8">The sequence shown here is derived from an EMBL/GenBank/DDBJ whole genome shotgun (WGS) entry which is preliminary data.</text>
</comment>
<dbReference type="Gene3D" id="1.10.10.10">
    <property type="entry name" value="Winged helix-like DNA-binding domain superfamily/Winged helix DNA-binding domain"/>
    <property type="match status" value="1"/>
</dbReference>
<keyword evidence="2" id="KW-0805">Transcription regulation</keyword>
<evidence type="ECO:0000256" key="1">
    <source>
        <dbReference type="ARBA" id="ARBA00010641"/>
    </source>
</evidence>
<evidence type="ECO:0000313" key="8">
    <source>
        <dbReference type="EMBL" id="TWT97990.1"/>
    </source>
</evidence>
<dbReference type="NCBIfam" id="TIGR02937">
    <property type="entry name" value="sigma70-ECF"/>
    <property type="match status" value="1"/>
</dbReference>
<dbReference type="GO" id="GO:0003677">
    <property type="term" value="F:DNA binding"/>
    <property type="evidence" value="ECO:0007669"/>
    <property type="project" value="UniProtKB-KW"/>
</dbReference>
<evidence type="ECO:0000313" key="9">
    <source>
        <dbReference type="Proteomes" id="UP000317421"/>
    </source>
</evidence>
<dbReference type="InterPro" id="IPR013249">
    <property type="entry name" value="RNA_pol_sigma70_r4_t2"/>
</dbReference>
<dbReference type="Pfam" id="PF04542">
    <property type="entry name" value="Sigma70_r2"/>
    <property type="match status" value="1"/>
</dbReference>
<dbReference type="PANTHER" id="PTHR43133">
    <property type="entry name" value="RNA POLYMERASE ECF-TYPE SIGMA FACTO"/>
    <property type="match status" value="1"/>
</dbReference>
<proteinExistence type="inferred from homology"/>
<dbReference type="Pfam" id="PF08281">
    <property type="entry name" value="Sigma70_r4_2"/>
    <property type="match status" value="1"/>
</dbReference>
<dbReference type="GO" id="GO:0006352">
    <property type="term" value="P:DNA-templated transcription initiation"/>
    <property type="evidence" value="ECO:0007669"/>
    <property type="project" value="InterPro"/>
</dbReference>
<evidence type="ECO:0000256" key="3">
    <source>
        <dbReference type="ARBA" id="ARBA00023082"/>
    </source>
</evidence>
<keyword evidence="3" id="KW-0731">Sigma factor</keyword>
<dbReference type="SUPFAM" id="SSF88946">
    <property type="entry name" value="Sigma2 domain of RNA polymerase sigma factors"/>
    <property type="match status" value="1"/>
</dbReference>
<protein>
    <submittedName>
        <fullName evidence="8">RNA polymerase sigma factor SigV</fullName>
    </submittedName>
</protein>
<dbReference type="InterPro" id="IPR007627">
    <property type="entry name" value="RNA_pol_sigma70_r2"/>
</dbReference>
<reference evidence="8 9" key="1">
    <citation type="submission" date="2019-02" db="EMBL/GenBank/DDBJ databases">
        <title>Deep-cultivation of Planctomycetes and their phenomic and genomic characterization uncovers novel biology.</title>
        <authorList>
            <person name="Wiegand S."/>
            <person name="Jogler M."/>
            <person name="Boedeker C."/>
            <person name="Pinto D."/>
            <person name="Vollmers J."/>
            <person name="Rivas-Marin E."/>
            <person name="Kohn T."/>
            <person name="Peeters S.H."/>
            <person name="Heuer A."/>
            <person name="Rast P."/>
            <person name="Oberbeckmann S."/>
            <person name="Bunk B."/>
            <person name="Jeske O."/>
            <person name="Meyerdierks A."/>
            <person name="Storesund J.E."/>
            <person name="Kallscheuer N."/>
            <person name="Luecker S."/>
            <person name="Lage O.M."/>
            <person name="Pohl T."/>
            <person name="Merkel B.J."/>
            <person name="Hornburger P."/>
            <person name="Mueller R.-W."/>
            <person name="Bruemmer F."/>
            <person name="Labrenz M."/>
            <person name="Spormann A.M."/>
            <person name="Op Den Camp H."/>
            <person name="Overmann J."/>
            <person name="Amann R."/>
            <person name="Jetten M.S.M."/>
            <person name="Mascher T."/>
            <person name="Medema M.H."/>
            <person name="Devos D.P."/>
            <person name="Kaster A.-K."/>
            <person name="Ovreas L."/>
            <person name="Rohde M."/>
            <person name="Galperin M.Y."/>
            <person name="Jogler C."/>
        </authorList>
    </citation>
    <scope>NUCLEOTIDE SEQUENCE [LARGE SCALE GENOMIC DNA]</scope>
    <source>
        <strain evidence="8 9">Pla108</strain>
    </source>
</reference>
<dbReference type="Proteomes" id="UP000317421">
    <property type="component" value="Unassembled WGS sequence"/>
</dbReference>
<dbReference type="OrthoDB" id="289887at2"/>
<gene>
    <name evidence="8" type="primary">sigV</name>
    <name evidence="8" type="ORF">Pla108_21450</name>
</gene>
<dbReference type="Gene3D" id="1.10.1740.10">
    <property type="match status" value="1"/>
</dbReference>
<dbReference type="PANTHER" id="PTHR43133:SF8">
    <property type="entry name" value="RNA POLYMERASE SIGMA FACTOR HI_1459-RELATED"/>
    <property type="match status" value="1"/>
</dbReference>
<keyword evidence="9" id="KW-1185">Reference proteome</keyword>
<dbReference type="SUPFAM" id="SSF88659">
    <property type="entry name" value="Sigma3 and sigma4 domains of RNA polymerase sigma factors"/>
    <property type="match status" value="1"/>
</dbReference>
<feature type="domain" description="RNA polymerase sigma-70 region 2" evidence="6">
    <location>
        <begin position="29"/>
        <end position="95"/>
    </location>
</feature>
<evidence type="ECO:0000256" key="5">
    <source>
        <dbReference type="ARBA" id="ARBA00023163"/>
    </source>
</evidence>
<dbReference type="InterPro" id="IPR014284">
    <property type="entry name" value="RNA_pol_sigma-70_dom"/>
</dbReference>
<name>A0A5C6AEY5_9BACT</name>
<dbReference type="InterPro" id="IPR013325">
    <property type="entry name" value="RNA_pol_sigma_r2"/>
</dbReference>
<sequence length="197" mass="22240">MAELPFHLRVRALTDQLGMAGIDVLGGLFDLTAQRLVRLAVAITRNQYDGEDAVQAVMTRIAVRPDPLRDAQTPWAYLLRMVRNEALLVARKKRRWITTTHSITDLVTSRRVDELELEDTHRAVWAALRSLPAAQAEVVVLKTWEQMTFAEIAEVLDESPNTVASRYQYGLQKLATRLQKTADEALGHRAEVQGGRR</sequence>
<dbReference type="InterPro" id="IPR013324">
    <property type="entry name" value="RNA_pol_sigma_r3/r4-like"/>
</dbReference>
<dbReference type="InterPro" id="IPR036388">
    <property type="entry name" value="WH-like_DNA-bd_sf"/>
</dbReference>
<feature type="domain" description="RNA polymerase sigma factor 70 region 4 type 2" evidence="7">
    <location>
        <begin position="122"/>
        <end position="174"/>
    </location>
</feature>
<dbReference type="GO" id="GO:0016987">
    <property type="term" value="F:sigma factor activity"/>
    <property type="evidence" value="ECO:0007669"/>
    <property type="project" value="UniProtKB-KW"/>
</dbReference>
<dbReference type="EMBL" id="SJPR01000002">
    <property type="protein sequence ID" value="TWT97990.1"/>
    <property type="molecule type" value="Genomic_DNA"/>
</dbReference>
<keyword evidence="4" id="KW-0238">DNA-binding</keyword>
<evidence type="ECO:0000259" key="6">
    <source>
        <dbReference type="Pfam" id="PF04542"/>
    </source>
</evidence>
<evidence type="ECO:0000256" key="4">
    <source>
        <dbReference type="ARBA" id="ARBA00023125"/>
    </source>
</evidence>
<comment type="similarity">
    <text evidence="1">Belongs to the sigma-70 factor family. ECF subfamily.</text>
</comment>
<dbReference type="RefSeq" id="WP_146444878.1">
    <property type="nucleotide sequence ID" value="NZ_SJPR01000002.1"/>
</dbReference>
<dbReference type="AlphaFoldDB" id="A0A5C6AEY5"/>
<evidence type="ECO:0000256" key="2">
    <source>
        <dbReference type="ARBA" id="ARBA00023015"/>
    </source>
</evidence>
<accession>A0A5C6AEY5</accession>
<organism evidence="8 9">
    <name type="scientific">Botrimarina colliarenosi</name>
    <dbReference type="NCBI Taxonomy" id="2528001"/>
    <lineage>
        <taxon>Bacteria</taxon>
        <taxon>Pseudomonadati</taxon>
        <taxon>Planctomycetota</taxon>
        <taxon>Planctomycetia</taxon>
        <taxon>Pirellulales</taxon>
        <taxon>Lacipirellulaceae</taxon>
        <taxon>Botrimarina</taxon>
    </lineage>
</organism>
<keyword evidence="5" id="KW-0804">Transcription</keyword>
<dbReference type="InterPro" id="IPR039425">
    <property type="entry name" value="RNA_pol_sigma-70-like"/>
</dbReference>
<evidence type="ECO:0000259" key="7">
    <source>
        <dbReference type="Pfam" id="PF08281"/>
    </source>
</evidence>